<reference evidence="3" key="1">
    <citation type="submission" date="2021-03" db="EMBL/GenBank/DDBJ databases">
        <title>Agromyces archimandritus sp. nov., isolated from the cockroach Archimandrita tessellata.</title>
        <authorList>
            <person name="Guzman J."/>
            <person name="Ortuzar M."/>
            <person name="Poehlein A."/>
            <person name="Daniel R."/>
            <person name="Trujillo M."/>
            <person name="Vilcinskas A."/>
        </authorList>
    </citation>
    <scope>NUCLEOTIDE SEQUENCE</scope>
    <source>
        <strain evidence="3">G127AT</strain>
    </source>
</reference>
<feature type="region of interest" description="Disordered" evidence="1">
    <location>
        <begin position="1"/>
        <end position="64"/>
    </location>
</feature>
<keyword evidence="2" id="KW-0812">Transmembrane</keyword>
<organism evidence="3 4">
    <name type="scientific">Agromyces archimandritae</name>
    <dbReference type="NCBI Taxonomy" id="2781962"/>
    <lineage>
        <taxon>Bacteria</taxon>
        <taxon>Bacillati</taxon>
        <taxon>Actinomycetota</taxon>
        <taxon>Actinomycetes</taxon>
        <taxon>Micrococcales</taxon>
        <taxon>Microbacteriaceae</taxon>
        <taxon>Agromyces</taxon>
    </lineage>
</organism>
<proteinExistence type="predicted"/>
<feature type="transmembrane region" description="Helical" evidence="2">
    <location>
        <begin position="73"/>
        <end position="93"/>
    </location>
</feature>
<feature type="transmembrane region" description="Helical" evidence="2">
    <location>
        <begin position="149"/>
        <end position="174"/>
    </location>
</feature>
<keyword evidence="2" id="KW-0472">Membrane</keyword>
<feature type="compositionally biased region" description="Low complexity" evidence="1">
    <location>
        <begin position="45"/>
        <end position="63"/>
    </location>
</feature>
<feature type="compositionally biased region" description="Basic and acidic residues" evidence="1">
    <location>
        <begin position="1"/>
        <end position="17"/>
    </location>
</feature>
<dbReference type="EMBL" id="CP071696">
    <property type="protein sequence ID" value="QTX04184.1"/>
    <property type="molecule type" value="Genomic_DNA"/>
</dbReference>
<dbReference type="AlphaFoldDB" id="A0A975FLL4"/>
<dbReference type="Proteomes" id="UP000671914">
    <property type="component" value="Chromosome"/>
</dbReference>
<protein>
    <submittedName>
        <fullName evidence="3">Uncharacterized protein</fullName>
    </submittedName>
</protein>
<keyword evidence="2" id="KW-1133">Transmembrane helix</keyword>
<dbReference type="RefSeq" id="WP_210897529.1">
    <property type="nucleotide sequence ID" value="NZ_CP071696.1"/>
</dbReference>
<dbReference type="KEGG" id="aarc:G127AT_12950"/>
<dbReference type="Pfam" id="PF19779">
    <property type="entry name" value="DUF6264"/>
    <property type="match status" value="1"/>
</dbReference>
<dbReference type="InterPro" id="IPR046231">
    <property type="entry name" value="DUF6264"/>
</dbReference>
<evidence type="ECO:0000313" key="4">
    <source>
        <dbReference type="Proteomes" id="UP000671914"/>
    </source>
</evidence>
<name>A0A975FLL4_9MICO</name>
<evidence type="ECO:0000313" key="3">
    <source>
        <dbReference type="EMBL" id="QTX04184.1"/>
    </source>
</evidence>
<feature type="transmembrane region" description="Helical" evidence="2">
    <location>
        <begin position="121"/>
        <end position="142"/>
    </location>
</feature>
<sequence>MTDEHDPAPDPRPKPRYGEYAPEGWTWQPPQGEPAAEPEPPASNAATTSGADAGKAAAPASAPEAKRPASDRFLTIMLLVLGAFGAWSMAAGLQDLPRQLVLAYRQQDIGEYTPGANVPTITFIGTVVLLALYAAVLGWSILRLRAGRLSFWIPLAGGAAAILVMFAIIFAIVIGDPTFLEYVRRMSAG</sequence>
<evidence type="ECO:0000256" key="1">
    <source>
        <dbReference type="SAM" id="MobiDB-lite"/>
    </source>
</evidence>
<accession>A0A975FLL4</accession>
<evidence type="ECO:0000256" key="2">
    <source>
        <dbReference type="SAM" id="Phobius"/>
    </source>
</evidence>
<keyword evidence="4" id="KW-1185">Reference proteome</keyword>
<gene>
    <name evidence="3" type="ORF">G127AT_12950</name>
</gene>